<organism evidence="1 2">
    <name type="scientific">Potamilus streckersoni</name>
    <dbReference type="NCBI Taxonomy" id="2493646"/>
    <lineage>
        <taxon>Eukaryota</taxon>
        <taxon>Metazoa</taxon>
        <taxon>Spiralia</taxon>
        <taxon>Lophotrochozoa</taxon>
        <taxon>Mollusca</taxon>
        <taxon>Bivalvia</taxon>
        <taxon>Autobranchia</taxon>
        <taxon>Heteroconchia</taxon>
        <taxon>Palaeoheterodonta</taxon>
        <taxon>Unionida</taxon>
        <taxon>Unionoidea</taxon>
        <taxon>Unionidae</taxon>
        <taxon>Ambleminae</taxon>
        <taxon>Lampsilini</taxon>
        <taxon>Potamilus</taxon>
    </lineage>
</organism>
<proteinExistence type="predicted"/>
<dbReference type="Proteomes" id="UP001195483">
    <property type="component" value="Unassembled WGS sequence"/>
</dbReference>
<dbReference type="AlphaFoldDB" id="A0AAE0TIH2"/>
<name>A0AAE0TIH2_9BIVA</name>
<sequence length="284" mass="32248">MPYSEPAVIYIYSTLKVLIDKILPNQNAALQRKICYLKCIVVTPRGQIFRRLAQISKHRDLNLQTPKDKQASGTLICRHRRVRSLGALLRSASIRDLNLQPPKDQQASGTLICRHRGIRSLGALLRSASIRDLNLQTPKDQQASGTLIYRHRGVRSLGALLRSASIRDRNLQTPRDKQASGTLIYRHRGVRSLGALLRSASIRDLNLQTPKGQIFRRLTQVSFDLDLQTACDGRSWFMLLHILRWLIEIYIPAFLLQTLAENINRANFKSGKTNITKESIPRAE</sequence>
<reference evidence="1" key="3">
    <citation type="submission" date="2023-05" db="EMBL/GenBank/DDBJ databases">
        <authorList>
            <person name="Smith C.H."/>
        </authorList>
    </citation>
    <scope>NUCLEOTIDE SEQUENCE</scope>
    <source>
        <strain evidence="1">CHS0354</strain>
        <tissue evidence="1">Mantle</tissue>
    </source>
</reference>
<evidence type="ECO:0000313" key="2">
    <source>
        <dbReference type="Proteomes" id="UP001195483"/>
    </source>
</evidence>
<dbReference type="EMBL" id="JAEAOA010001029">
    <property type="protein sequence ID" value="KAK3610947.1"/>
    <property type="molecule type" value="Genomic_DNA"/>
</dbReference>
<comment type="caution">
    <text evidence="1">The sequence shown here is derived from an EMBL/GenBank/DDBJ whole genome shotgun (WGS) entry which is preliminary data.</text>
</comment>
<reference evidence="1" key="2">
    <citation type="journal article" date="2021" name="Genome Biol. Evol.">
        <title>Developing a high-quality reference genome for a parasitic bivalve with doubly uniparental inheritance (Bivalvia: Unionida).</title>
        <authorList>
            <person name="Smith C.H."/>
        </authorList>
    </citation>
    <scope>NUCLEOTIDE SEQUENCE</scope>
    <source>
        <strain evidence="1">CHS0354</strain>
        <tissue evidence="1">Mantle</tissue>
    </source>
</reference>
<accession>A0AAE0TIH2</accession>
<protein>
    <submittedName>
        <fullName evidence="1">Uncharacterized protein</fullName>
    </submittedName>
</protein>
<keyword evidence="2" id="KW-1185">Reference proteome</keyword>
<reference evidence="1" key="1">
    <citation type="journal article" date="2021" name="Genome Biol. Evol.">
        <title>A High-Quality Reference Genome for a Parasitic Bivalve with Doubly Uniparental Inheritance (Bivalvia: Unionida).</title>
        <authorList>
            <person name="Smith C.H."/>
        </authorList>
    </citation>
    <scope>NUCLEOTIDE SEQUENCE</scope>
    <source>
        <strain evidence="1">CHS0354</strain>
    </source>
</reference>
<gene>
    <name evidence="1" type="ORF">CHS0354_016709</name>
</gene>
<evidence type="ECO:0000313" key="1">
    <source>
        <dbReference type="EMBL" id="KAK3610947.1"/>
    </source>
</evidence>